<organism evidence="1 2">
    <name type="scientific">Labedaea rhizosphaerae</name>
    <dbReference type="NCBI Taxonomy" id="598644"/>
    <lineage>
        <taxon>Bacteria</taxon>
        <taxon>Bacillati</taxon>
        <taxon>Actinomycetota</taxon>
        <taxon>Actinomycetes</taxon>
        <taxon>Pseudonocardiales</taxon>
        <taxon>Pseudonocardiaceae</taxon>
        <taxon>Labedaea</taxon>
    </lineage>
</organism>
<dbReference type="EMBL" id="SNXZ01000001">
    <property type="protein sequence ID" value="TDQ05374.1"/>
    <property type="molecule type" value="Genomic_DNA"/>
</dbReference>
<protein>
    <recommendedName>
        <fullName evidence="3">Excreted virulence factor EspC (Type VII ESX diderm)</fullName>
    </recommendedName>
</protein>
<evidence type="ECO:0008006" key="3">
    <source>
        <dbReference type="Google" id="ProtNLM"/>
    </source>
</evidence>
<name>A0A4R6SN25_LABRH</name>
<reference evidence="1 2" key="1">
    <citation type="submission" date="2019-03" db="EMBL/GenBank/DDBJ databases">
        <title>Genomic Encyclopedia of Type Strains, Phase IV (KMG-IV): sequencing the most valuable type-strain genomes for metagenomic binning, comparative biology and taxonomic classification.</title>
        <authorList>
            <person name="Goeker M."/>
        </authorList>
    </citation>
    <scope>NUCLEOTIDE SEQUENCE [LARGE SCALE GENOMIC DNA]</scope>
    <source>
        <strain evidence="1 2">DSM 45361</strain>
    </source>
</reference>
<dbReference type="Proteomes" id="UP000295444">
    <property type="component" value="Unassembled WGS sequence"/>
</dbReference>
<gene>
    <name evidence="1" type="ORF">EV186_1011344</name>
</gene>
<dbReference type="RefSeq" id="WP_133848136.1">
    <property type="nucleotide sequence ID" value="NZ_SNXZ01000001.1"/>
</dbReference>
<dbReference type="AlphaFoldDB" id="A0A4R6SN25"/>
<sequence length="100" mass="10236">MGNPKYNLDAIEHCRTAVSTLHGPAGAAGDDLPKDVPASMFGELAHSSDVAAAVSALATKASDEYDKADTVLQGVDRALDAILTTVKNVEDGNAQNLAGN</sequence>
<keyword evidence="2" id="KW-1185">Reference proteome</keyword>
<comment type="caution">
    <text evidence="1">The sequence shown here is derived from an EMBL/GenBank/DDBJ whole genome shotgun (WGS) entry which is preliminary data.</text>
</comment>
<accession>A0A4R6SN25</accession>
<evidence type="ECO:0000313" key="2">
    <source>
        <dbReference type="Proteomes" id="UP000295444"/>
    </source>
</evidence>
<dbReference type="OrthoDB" id="3699970at2"/>
<evidence type="ECO:0000313" key="1">
    <source>
        <dbReference type="EMBL" id="TDQ05374.1"/>
    </source>
</evidence>
<proteinExistence type="predicted"/>